<organism evidence="4 5">
    <name type="scientific">Candidatus Allocopromorpha excrementigallinarum</name>
    <dbReference type="NCBI Taxonomy" id="2840742"/>
    <lineage>
        <taxon>Bacteria</taxon>
        <taxon>Bacillati</taxon>
        <taxon>Bacillota</taxon>
        <taxon>Clostridia</taxon>
        <taxon>Eubacteriales</taxon>
        <taxon>Eubacteriaceae</taxon>
        <taxon>Eubacteriaceae incertae sedis</taxon>
        <taxon>Candidatus Allocopromorpha</taxon>
    </lineage>
</organism>
<sequence length="516" mass="58725">MKKLKNWRYQKEFDTRTLMSKDIQEGELLSDSKEKQDASEDRDAEKKGISVRALVGEEADSREDSRDASTEEKEEKNSSPSPKTRKVADLKELSEARSKESDGRETQVYEPRPLTPEDDIYEDILEHFSSAPTKPKYWFEEFGDYWSCSCGHINKGDICTNCGLERDLLRSLFILHKPVGATENPNKKVTELQNGAAFHSEEAGSAEEEKEKKSEKKEQEEKSSQAASEETKKPSAEKREKTALPVKAEEKKKPVSRRKLIIIIAVMVAVLVLLSVCAYGAYIKYAAPAKKYDQAQQLQADGKYAEAIEIYESLGDYEDSRDMIWRCWISIGDEYSLNGQYEDALNAYYTASDLRESQNLTDKINQAKFGYVEAHQSEGGDTFLQYMTELRNISYPGVEEIYDAFYAWHIKIIANTSEDDLETDMATASRSDTIYFHVLLSGGEPSETIELYYEITWPNGSSQTYSLDSQWKSGSTISARFQYPIPLFGREGALKFQLYDRNSNELLGSDSIELRN</sequence>
<proteinExistence type="predicted"/>
<reference evidence="4" key="1">
    <citation type="submission" date="2020-10" db="EMBL/GenBank/DDBJ databases">
        <authorList>
            <person name="Gilroy R."/>
        </authorList>
    </citation>
    <scope>NUCLEOTIDE SEQUENCE</scope>
    <source>
        <strain evidence="4">ChiHcec3-6078</strain>
    </source>
</reference>
<keyword evidence="3" id="KW-1133">Transmembrane helix</keyword>
<feature type="region of interest" description="Disordered" evidence="2">
    <location>
        <begin position="197"/>
        <end position="249"/>
    </location>
</feature>
<dbReference type="AlphaFoldDB" id="A0A9D1I0J6"/>
<dbReference type="Gene3D" id="1.25.40.10">
    <property type="entry name" value="Tetratricopeptide repeat domain"/>
    <property type="match status" value="1"/>
</dbReference>
<evidence type="ECO:0008006" key="6">
    <source>
        <dbReference type="Google" id="ProtNLM"/>
    </source>
</evidence>
<feature type="compositionally biased region" description="Basic and acidic residues" evidence="2">
    <location>
        <begin position="62"/>
        <end position="77"/>
    </location>
</feature>
<gene>
    <name evidence="4" type="ORF">IAC50_04525</name>
</gene>
<dbReference type="SUPFAM" id="SSF48452">
    <property type="entry name" value="TPR-like"/>
    <property type="match status" value="1"/>
</dbReference>
<keyword evidence="1" id="KW-0802">TPR repeat</keyword>
<feature type="compositionally biased region" description="Basic and acidic residues" evidence="2">
    <location>
        <begin position="86"/>
        <end position="107"/>
    </location>
</feature>
<evidence type="ECO:0000256" key="3">
    <source>
        <dbReference type="SAM" id="Phobius"/>
    </source>
</evidence>
<evidence type="ECO:0000313" key="5">
    <source>
        <dbReference type="Proteomes" id="UP000824090"/>
    </source>
</evidence>
<comment type="caution">
    <text evidence="4">The sequence shown here is derived from an EMBL/GenBank/DDBJ whole genome shotgun (WGS) entry which is preliminary data.</text>
</comment>
<dbReference type="Proteomes" id="UP000824090">
    <property type="component" value="Unassembled WGS sequence"/>
</dbReference>
<dbReference type="EMBL" id="DVMP01000085">
    <property type="protein sequence ID" value="HIU25739.1"/>
    <property type="molecule type" value="Genomic_DNA"/>
</dbReference>
<dbReference type="PROSITE" id="PS50005">
    <property type="entry name" value="TPR"/>
    <property type="match status" value="1"/>
</dbReference>
<evidence type="ECO:0000256" key="2">
    <source>
        <dbReference type="SAM" id="MobiDB-lite"/>
    </source>
</evidence>
<name>A0A9D1I0J6_9FIRM</name>
<protein>
    <recommendedName>
        <fullName evidence="6">Tetratricopeptide repeat protein</fullName>
    </recommendedName>
</protein>
<feature type="repeat" description="TPR" evidence="1">
    <location>
        <begin position="325"/>
        <end position="358"/>
    </location>
</feature>
<keyword evidence="3" id="KW-0812">Transmembrane</keyword>
<feature type="compositionally biased region" description="Basic and acidic residues" evidence="2">
    <location>
        <begin position="199"/>
        <end position="249"/>
    </location>
</feature>
<reference evidence="4" key="2">
    <citation type="journal article" date="2021" name="PeerJ">
        <title>Extensive microbial diversity within the chicken gut microbiome revealed by metagenomics and culture.</title>
        <authorList>
            <person name="Gilroy R."/>
            <person name="Ravi A."/>
            <person name="Getino M."/>
            <person name="Pursley I."/>
            <person name="Horton D.L."/>
            <person name="Alikhan N.F."/>
            <person name="Baker D."/>
            <person name="Gharbi K."/>
            <person name="Hall N."/>
            <person name="Watson M."/>
            <person name="Adriaenssens E.M."/>
            <person name="Foster-Nyarko E."/>
            <person name="Jarju S."/>
            <person name="Secka A."/>
            <person name="Antonio M."/>
            <person name="Oren A."/>
            <person name="Chaudhuri R.R."/>
            <person name="La Ragione R."/>
            <person name="Hildebrand F."/>
            <person name="Pallen M.J."/>
        </authorList>
    </citation>
    <scope>NUCLEOTIDE SEQUENCE</scope>
    <source>
        <strain evidence="4">ChiHcec3-6078</strain>
    </source>
</reference>
<dbReference type="InterPro" id="IPR019734">
    <property type="entry name" value="TPR_rpt"/>
</dbReference>
<feature type="region of interest" description="Disordered" evidence="2">
    <location>
        <begin position="14"/>
        <end position="115"/>
    </location>
</feature>
<feature type="transmembrane region" description="Helical" evidence="3">
    <location>
        <begin position="260"/>
        <end position="282"/>
    </location>
</feature>
<evidence type="ECO:0000313" key="4">
    <source>
        <dbReference type="EMBL" id="HIU25739.1"/>
    </source>
</evidence>
<accession>A0A9D1I0J6</accession>
<evidence type="ECO:0000256" key="1">
    <source>
        <dbReference type="PROSITE-ProRule" id="PRU00339"/>
    </source>
</evidence>
<keyword evidence="3" id="KW-0472">Membrane</keyword>
<feature type="compositionally biased region" description="Basic and acidic residues" evidence="2">
    <location>
        <begin position="30"/>
        <end position="48"/>
    </location>
</feature>
<dbReference type="InterPro" id="IPR011990">
    <property type="entry name" value="TPR-like_helical_dom_sf"/>
</dbReference>